<dbReference type="Proteomes" id="UP001249851">
    <property type="component" value="Unassembled WGS sequence"/>
</dbReference>
<evidence type="ECO:0000313" key="1">
    <source>
        <dbReference type="EMBL" id="KAK2561241.1"/>
    </source>
</evidence>
<keyword evidence="2" id="KW-1185">Reference proteome</keyword>
<reference evidence="1" key="2">
    <citation type="journal article" date="2023" name="Science">
        <title>Genomic signatures of disease resistance in endangered staghorn corals.</title>
        <authorList>
            <person name="Vollmer S.V."/>
            <person name="Selwyn J.D."/>
            <person name="Despard B.A."/>
            <person name="Roesel C.L."/>
        </authorList>
    </citation>
    <scope>NUCLEOTIDE SEQUENCE</scope>
    <source>
        <strain evidence="1">K2</strain>
    </source>
</reference>
<reference evidence="1" key="1">
    <citation type="journal article" date="2023" name="G3 (Bethesda)">
        <title>Whole genome assembly and annotation of the endangered Caribbean coral Acropora cervicornis.</title>
        <authorList>
            <person name="Selwyn J.D."/>
            <person name="Vollmer S.V."/>
        </authorList>
    </citation>
    <scope>NUCLEOTIDE SEQUENCE</scope>
    <source>
        <strain evidence="1">K2</strain>
    </source>
</reference>
<name>A0AAD9V4T1_ACRCE</name>
<dbReference type="EMBL" id="JARQWQ010000033">
    <property type="protein sequence ID" value="KAK2561241.1"/>
    <property type="molecule type" value="Genomic_DNA"/>
</dbReference>
<gene>
    <name evidence="1" type="ORF">P5673_015714</name>
</gene>
<accession>A0AAD9V4T1</accession>
<dbReference type="AlphaFoldDB" id="A0AAD9V4T1"/>
<organism evidence="1 2">
    <name type="scientific">Acropora cervicornis</name>
    <name type="common">Staghorn coral</name>
    <dbReference type="NCBI Taxonomy" id="6130"/>
    <lineage>
        <taxon>Eukaryota</taxon>
        <taxon>Metazoa</taxon>
        <taxon>Cnidaria</taxon>
        <taxon>Anthozoa</taxon>
        <taxon>Hexacorallia</taxon>
        <taxon>Scleractinia</taxon>
        <taxon>Astrocoeniina</taxon>
        <taxon>Acroporidae</taxon>
        <taxon>Acropora</taxon>
    </lineage>
</organism>
<proteinExistence type="predicted"/>
<sequence length="219" mass="24972">MIRQWLYPGGTRIKTGCENCNNSPQKKQRHHPASNPTILPTSNMSSVFHLGFELSGQAITESTKRYQNALDKIRDIPQVQLLPRLLQELHDMAKDSAIAQTFQVMSMSLMIDSNDYTPALNTKTAVSHPRLNLPRHKTKSLGHCKDLRKDPYHNKCLGLCGPKCWCWSLVCDDCCFHRGCYEHDLCCSHNKLSAYCLLPFFYQFKCKSYGGFPECLSKP</sequence>
<evidence type="ECO:0000313" key="2">
    <source>
        <dbReference type="Proteomes" id="UP001249851"/>
    </source>
</evidence>
<protein>
    <submittedName>
        <fullName evidence="1">Uncharacterized protein</fullName>
    </submittedName>
</protein>
<comment type="caution">
    <text evidence="1">The sequence shown here is derived from an EMBL/GenBank/DDBJ whole genome shotgun (WGS) entry which is preliminary data.</text>
</comment>